<dbReference type="KEGG" id="anf:AQPE_2723"/>
<gene>
    <name evidence="1" type="ORF">AQPE_2723</name>
</gene>
<sequence length="218" mass="25941">MPLLPKEFRDNLVDIANDLQYDDYRRTLRRNLKPELDQSEKEEIIIACERIISFLNGKEKEEFIKGYVERERIKRIFRRQSKDGTLNSKDSITYTGLPESTFYRKIKDYDPVKDEDGKSRYKIDDLDKIARLLTDSSNSGDSFNSALCIETNYRFDRARMGFFPFSAGKFYKIVGEDEWYKYIFNDQWNVTLRIGKNSFSNYFQVKEDLESLLSHFND</sequence>
<proteinExistence type="predicted"/>
<reference evidence="1" key="1">
    <citation type="journal article" date="2020" name="Int. J. Syst. Evol. Microbiol.">
        <title>Aquipluma nitroreducens gen. nov. sp. nov., a novel facultatively anaerobic bacterium isolated from a freshwater lake.</title>
        <authorList>
            <person name="Watanabe M."/>
            <person name="Kojima H."/>
            <person name="Fukui M."/>
        </authorList>
    </citation>
    <scope>NUCLEOTIDE SEQUENCE</scope>
    <source>
        <strain evidence="1">MeG22</strain>
    </source>
</reference>
<dbReference type="EMBL" id="AP018694">
    <property type="protein sequence ID" value="BBE18560.1"/>
    <property type="molecule type" value="Genomic_DNA"/>
</dbReference>
<dbReference type="Proteomes" id="UP001193389">
    <property type="component" value="Chromosome"/>
</dbReference>
<dbReference type="AlphaFoldDB" id="A0A5K7SAH1"/>
<protein>
    <submittedName>
        <fullName evidence="1">Uncharacterized protein</fullName>
    </submittedName>
</protein>
<evidence type="ECO:0000313" key="1">
    <source>
        <dbReference type="EMBL" id="BBE18560.1"/>
    </source>
</evidence>
<keyword evidence="2" id="KW-1185">Reference proteome</keyword>
<evidence type="ECO:0000313" key="2">
    <source>
        <dbReference type="Proteomes" id="UP001193389"/>
    </source>
</evidence>
<accession>A0A5K7SAH1</accession>
<dbReference type="RefSeq" id="WP_318346889.1">
    <property type="nucleotide sequence ID" value="NZ_AP018694.1"/>
</dbReference>
<name>A0A5K7SAH1_9BACT</name>
<organism evidence="1 2">
    <name type="scientific">Aquipluma nitroreducens</name>
    <dbReference type="NCBI Taxonomy" id="2010828"/>
    <lineage>
        <taxon>Bacteria</taxon>
        <taxon>Pseudomonadati</taxon>
        <taxon>Bacteroidota</taxon>
        <taxon>Bacteroidia</taxon>
        <taxon>Marinilabiliales</taxon>
        <taxon>Prolixibacteraceae</taxon>
        <taxon>Aquipluma</taxon>
    </lineage>
</organism>